<feature type="transmembrane region" description="Helical" evidence="13">
    <location>
        <begin position="61"/>
        <end position="81"/>
    </location>
</feature>
<dbReference type="InterPro" id="IPR005821">
    <property type="entry name" value="Ion_trans_dom"/>
</dbReference>
<evidence type="ECO:0000256" key="5">
    <source>
        <dbReference type="ARBA" id="ARBA00022692"/>
    </source>
</evidence>
<evidence type="ECO:0000256" key="10">
    <source>
        <dbReference type="ARBA" id="ARBA00023065"/>
    </source>
</evidence>
<keyword evidence="12 15" id="KW-0407">Ion channel</keyword>
<evidence type="ECO:0000256" key="1">
    <source>
        <dbReference type="ARBA" id="ARBA00004651"/>
    </source>
</evidence>
<keyword evidence="9 13" id="KW-1133">Transmembrane helix</keyword>
<dbReference type="Pfam" id="PF00520">
    <property type="entry name" value="Ion_trans"/>
    <property type="match status" value="1"/>
</dbReference>
<dbReference type="PANTHER" id="PTHR11537">
    <property type="entry name" value="VOLTAGE-GATED POTASSIUM CHANNEL"/>
    <property type="match status" value="1"/>
</dbReference>
<dbReference type="Gene3D" id="1.10.287.70">
    <property type="match status" value="1"/>
</dbReference>
<dbReference type="Pfam" id="PF00027">
    <property type="entry name" value="cNMP_binding"/>
    <property type="match status" value="1"/>
</dbReference>
<feature type="domain" description="Cyclic nucleotide-binding" evidence="14">
    <location>
        <begin position="267"/>
        <end position="381"/>
    </location>
</feature>
<protein>
    <submittedName>
        <fullName evidence="15">Potassium voltage-gated channel subfamily KQT possible potassium channel, VIC family</fullName>
    </submittedName>
</protein>
<dbReference type="EMBL" id="UOEJ01000196">
    <property type="protein sequence ID" value="VAW04682.1"/>
    <property type="molecule type" value="Genomic_DNA"/>
</dbReference>
<dbReference type="FunFam" id="1.10.287.70:FF:000181">
    <property type="entry name" value="Cyclic nucleotide-gated potassium channel mll3241"/>
    <property type="match status" value="1"/>
</dbReference>
<evidence type="ECO:0000256" key="4">
    <source>
        <dbReference type="ARBA" id="ARBA00022538"/>
    </source>
</evidence>
<dbReference type="SMART" id="SM00100">
    <property type="entry name" value="cNMP"/>
    <property type="match status" value="1"/>
</dbReference>
<evidence type="ECO:0000256" key="2">
    <source>
        <dbReference type="ARBA" id="ARBA00022448"/>
    </source>
</evidence>
<sequence length="398" mass="45346">MAAIKKTQRRKIFELIEMGLSGNRAAGLFDGFMIWLIILNVVAVSLDTVPEITRQYHHELMIFEIISLVIFTVEYILRIWVSVEYRPRPDEKGKTRFRLAFITSPLMIIDFLAIAPSLMFVFGIDLRLLRIFRLLRLFKLMRYSPALASLGSVLYSERRALLATLIIMLGLSSFAATIMYYLERHIQPEAFGTIPDALWWALATLTTVGYGDIVPVTWGGRLFGGLVMIFGVCMYALPIGIIASGFANEIHQRDFVIRWGLVANVPLFKGLDANLIRTIVKYLRSSVMEKNSLVAIKGHLADKMYLIVSGKVARKDKTGKIILEEGGFFGAKSLMEKENYTANYITESKCHFFILDAREFHHLMDENPTLRQRIEEAYSKIPHKDYGQSCTPKEILTE</sequence>
<dbReference type="InterPro" id="IPR028325">
    <property type="entry name" value="VG_K_chnl"/>
</dbReference>
<keyword evidence="4" id="KW-0633">Potassium transport</keyword>
<evidence type="ECO:0000256" key="7">
    <source>
        <dbReference type="ARBA" id="ARBA00022826"/>
    </source>
</evidence>
<evidence type="ECO:0000259" key="14">
    <source>
        <dbReference type="PROSITE" id="PS50042"/>
    </source>
</evidence>
<evidence type="ECO:0000256" key="12">
    <source>
        <dbReference type="ARBA" id="ARBA00023303"/>
    </source>
</evidence>
<name>A0A3B0SQY7_9ZZZZ</name>
<evidence type="ECO:0000256" key="3">
    <source>
        <dbReference type="ARBA" id="ARBA00022475"/>
    </source>
</evidence>
<dbReference type="GO" id="GO:0008076">
    <property type="term" value="C:voltage-gated potassium channel complex"/>
    <property type="evidence" value="ECO:0007669"/>
    <property type="project" value="InterPro"/>
</dbReference>
<feature type="transmembrane region" description="Helical" evidence="13">
    <location>
        <begin position="101"/>
        <end position="122"/>
    </location>
</feature>
<keyword evidence="5 13" id="KW-0812">Transmembrane</keyword>
<dbReference type="CDD" id="cd00038">
    <property type="entry name" value="CAP_ED"/>
    <property type="match status" value="1"/>
</dbReference>
<feature type="transmembrane region" description="Helical" evidence="13">
    <location>
        <begin position="194"/>
        <end position="211"/>
    </location>
</feature>
<organism evidence="15">
    <name type="scientific">hydrothermal vent metagenome</name>
    <dbReference type="NCBI Taxonomy" id="652676"/>
    <lineage>
        <taxon>unclassified sequences</taxon>
        <taxon>metagenomes</taxon>
        <taxon>ecological metagenomes</taxon>
    </lineage>
</organism>
<dbReference type="InterPro" id="IPR000595">
    <property type="entry name" value="cNMP-bd_dom"/>
</dbReference>
<evidence type="ECO:0000256" key="8">
    <source>
        <dbReference type="ARBA" id="ARBA00022958"/>
    </source>
</evidence>
<dbReference type="GO" id="GO:0000166">
    <property type="term" value="F:nucleotide binding"/>
    <property type="evidence" value="ECO:0007669"/>
    <property type="project" value="UniProtKB-KW"/>
</dbReference>
<feature type="transmembrane region" description="Helical" evidence="13">
    <location>
        <begin position="161"/>
        <end position="182"/>
    </location>
</feature>
<evidence type="ECO:0000256" key="13">
    <source>
        <dbReference type="SAM" id="Phobius"/>
    </source>
</evidence>
<dbReference type="GO" id="GO:0005249">
    <property type="term" value="F:voltage-gated potassium channel activity"/>
    <property type="evidence" value="ECO:0007669"/>
    <property type="project" value="InterPro"/>
</dbReference>
<dbReference type="InterPro" id="IPR018490">
    <property type="entry name" value="cNMP-bd_dom_sf"/>
</dbReference>
<evidence type="ECO:0000256" key="11">
    <source>
        <dbReference type="ARBA" id="ARBA00023136"/>
    </source>
</evidence>
<evidence type="ECO:0000256" key="9">
    <source>
        <dbReference type="ARBA" id="ARBA00022989"/>
    </source>
</evidence>
<gene>
    <name evidence="15" type="ORF">MNBD_ALPHA01-565</name>
</gene>
<dbReference type="InterPro" id="IPR014710">
    <property type="entry name" value="RmlC-like_jellyroll"/>
</dbReference>
<reference evidence="15" key="1">
    <citation type="submission" date="2018-06" db="EMBL/GenBank/DDBJ databases">
        <authorList>
            <person name="Zhirakovskaya E."/>
        </authorList>
    </citation>
    <scope>NUCLEOTIDE SEQUENCE</scope>
</reference>
<evidence type="ECO:0000313" key="15">
    <source>
        <dbReference type="EMBL" id="VAW04682.1"/>
    </source>
</evidence>
<keyword evidence="7" id="KW-0631">Potassium channel</keyword>
<dbReference type="Gene3D" id="2.60.120.10">
    <property type="entry name" value="Jelly Rolls"/>
    <property type="match status" value="1"/>
</dbReference>
<dbReference type="SUPFAM" id="SSF51206">
    <property type="entry name" value="cAMP-binding domain-like"/>
    <property type="match status" value="1"/>
</dbReference>
<proteinExistence type="predicted"/>
<feature type="transmembrane region" description="Helical" evidence="13">
    <location>
        <begin position="223"/>
        <end position="247"/>
    </location>
</feature>
<feature type="transmembrane region" description="Helical" evidence="13">
    <location>
        <begin position="32"/>
        <end position="49"/>
    </location>
</feature>
<keyword evidence="11 13" id="KW-0472">Membrane</keyword>
<dbReference type="AlphaFoldDB" id="A0A3B0SQY7"/>
<comment type="subcellular location">
    <subcellularLocation>
        <location evidence="1">Cell membrane</location>
        <topology evidence="1">Multi-pass membrane protein</topology>
    </subcellularLocation>
</comment>
<keyword evidence="6" id="KW-0547">Nucleotide-binding</keyword>
<keyword evidence="8" id="KW-0630">Potassium</keyword>
<dbReference type="PRINTS" id="PR00169">
    <property type="entry name" value="KCHANNEL"/>
</dbReference>
<keyword evidence="3" id="KW-1003">Cell membrane</keyword>
<dbReference type="GO" id="GO:0001508">
    <property type="term" value="P:action potential"/>
    <property type="evidence" value="ECO:0007669"/>
    <property type="project" value="TreeGrafter"/>
</dbReference>
<dbReference type="PANTHER" id="PTHR11537:SF254">
    <property type="entry name" value="POTASSIUM VOLTAGE-GATED CHANNEL PROTEIN SHAB"/>
    <property type="match status" value="1"/>
</dbReference>
<dbReference type="SUPFAM" id="SSF81324">
    <property type="entry name" value="Voltage-gated potassium channels"/>
    <property type="match status" value="1"/>
</dbReference>
<dbReference type="PROSITE" id="PS50042">
    <property type="entry name" value="CNMP_BINDING_3"/>
    <property type="match status" value="1"/>
</dbReference>
<keyword evidence="2" id="KW-0813">Transport</keyword>
<keyword evidence="10" id="KW-0406">Ion transport</keyword>
<accession>A0A3B0SQY7</accession>
<evidence type="ECO:0000256" key="6">
    <source>
        <dbReference type="ARBA" id="ARBA00022741"/>
    </source>
</evidence>